<evidence type="ECO:0000313" key="7">
    <source>
        <dbReference type="Proteomes" id="UP000014417"/>
    </source>
</evidence>
<dbReference type="GO" id="GO:0006574">
    <property type="term" value="P:L-valine catabolic process"/>
    <property type="evidence" value="ECO:0007669"/>
    <property type="project" value="TreeGrafter"/>
</dbReference>
<protein>
    <recommendedName>
        <fullName evidence="2">3-hydroxyisobutyryl-CoA hydrolase</fullName>
        <ecNumber evidence="2">3.1.2.4</ecNumber>
    </recommendedName>
</protein>
<feature type="domain" description="Enoyl-CoA hydratase/isomerase" evidence="5">
    <location>
        <begin position="195"/>
        <end position="316"/>
    </location>
</feature>
<keyword evidence="3" id="KW-0378">Hydrolase</keyword>
<dbReference type="Gene3D" id="3.90.226.10">
    <property type="entry name" value="2-enoyl-CoA Hydratase, Chain A, domain 1"/>
    <property type="match status" value="1"/>
</dbReference>
<evidence type="ECO:0000256" key="3">
    <source>
        <dbReference type="ARBA" id="ARBA00022801"/>
    </source>
</evidence>
<dbReference type="Proteomes" id="UP000014417">
    <property type="component" value="Unassembled WGS sequence"/>
</dbReference>
<comment type="caution">
    <text evidence="6">The sequence shown here is derived from an EMBL/GenBank/DDBJ whole genome shotgun (WGS) entry which is preliminary data.</text>
</comment>
<evidence type="ECO:0000313" key="6">
    <source>
        <dbReference type="EMBL" id="EPD33718.1"/>
    </source>
</evidence>
<dbReference type="AlphaFoldDB" id="S2W1T7"/>
<dbReference type="InterPro" id="IPR032259">
    <property type="entry name" value="HIBYL-CoA-H"/>
</dbReference>
<dbReference type="PATRIC" id="fig|883161.3.peg.482"/>
<evidence type="ECO:0000256" key="2">
    <source>
        <dbReference type="ARBA" id="ARBA00011915"/>
    </source>
</evidence>
<dbReference type="SUPFAM" id="SSF52096">
    <property type="entry name" value="ClpP/crotonase"/>
    <property type="match status" value="1"/>
</dbReference>
<accession>S2W1T7</accession>
<evidence type="ECO:0000259" key="5">
    <source>
        <dbReference type="Pfam" id="PF16113"/>
    </source>
</evidence>
<reference evidence="6 7" key="1">
    <citation type="submission" date="2013-04" db="EMBL/GenBank/DDBJ databases">
        <title>The Genome Sequence of Propionimicrobium lymphophilum ACS-093-V-SCH5.</title>
        <authorList>
            <consortium name="The Broad Institute Genomics Platform"/>
            <person name="Earl A."/>
            <person name="Ward D."/>
            <person name="Feldgarden M."/>
            <person name="Gevers D."/>
            <person name="Saerens B."/>
            <person name="Vaneechoutte M."/>
            <person name="Walker B."/>
            <person name="Young S."/>
            <person name="Zeng Q."/>
            <person name="Gargeya S."/>
            <person name="Fitzgerald M."/>
            <person name="Haas B."/>
            <person name="Abouelleil A."/>
            <person name="Allen A.W."/>
            <person name="Alvarado L."/>
            <person name="Arachchi H.M."/>
            <person name="Berlin A.M."/>
            <person name="Chapman S.B."/>
            <person name="Gainer-Dewar J."/>
            <person name="Goldberg J."/>
            <person name="Griggs A."/>
            <person name="Gujja S."/>
            <person name="Hansen M."/>
            <person name="Howarth C."/>
            <person name="Imamovic A."/>
            <person name="Ireland A."/>
            <person name="Larimer J."/>
            <person name="McCowan C."/>
            <person name="Murphy C."/>
            <person name="Pearson M."/>
            <person name="Poon T.W."/>
            <person name="Priest M."/>
            <person name="Roberts A."/>
            <person name="Saif S."/>
            <person name="Shea T."/>
            <person name="Sisk P."/>
            <person name="Sykes S."/>
            <person name="Wortman J."/>
            <person name="Nusbaum C."/>
            <person name="Birren B."/>
        </authorList>
    </citation>
    <scope>NUCLEOTIDE SEQUENCE [LARGE SCALE GENOMIC DNA]</scope>
    <source>
        <strain evidence="6 7">ACS-093-V-SCH5</strain>
    </source>
</reference>
<comment type="catalytic activity">
    <reaction evidence="1">
        <text>3-hydroxy-2-methylpropanoyl-CoA + H2O = 3-hydroxy-2-methylpropanoate + CoA + H(+)</text>
        <dbReference type="Rhea" id="RHEA:20888"/>
        <dbReference type="ChEBI" id="CHEBI:11805"/>
        <dbReference type="ChEBI" id="CHEBI:15377"/>
        <dbReference type="ChEBI" id="CHEBI:15378"/>
        <dbReference type="ChEBI" id="CHEBI:57287"/>
        <dbReference type="ChEBI" id="CHEBI:57340"/>
        <dbReference type="EC" id="3.1.2.4"/>
    </reaction>
</comment>
<dbReference type="InterPro" id="IPR029045">
    <property type="entry name" value="ClpP/crotonase-like_dom_sf"/>
</dbReference>
<name>S2W1T7_9ACTN</name>
<dbReference type="STRING" id="883161.HMPREF9306_00476"/>
<dbReference type="GO" id="GO:0003860">
    <property type="term" value="F:3-hydroxyisobutyryl-CoA hydrolase activity"/>
    <property type="evidence" value="ECO:0007669"/>
    <property type="project" value="UniProtKB-EC"/>
</dbReference>
<feature type="domain" description="Enoyl-CoA hydratase/isomerase" evidence="5">
    <location>
        <begin position="13"/>
        <end position="187"/>
    </location>
</feature>
<dbReference type="RefSeq" id="WP_016455326.1">
    <property type="nucleotide sequence ID" value="NZ_KE150269.1"/>
</dbReference>
<gene>
    <name evidence="6" type="ORF">HMPREF9306_00476</name>
</gene>
<dbReference type="EC" id="3.1.2.4" evidence="2"/>
<dbReference type="CDD" id="cd06558">
    <property type="entry name" value="crotonase-like"/>
    <property type="match status" value="1"/>
</dbReference>
<dbReference type="PANTHER" id="PTHR43176:SF3">
    <property type="entry name" value="3-HYDROXYISOBUTYRYL-COA HYDROLASE, MITOCHONDRIAL"/>
    <property type="match status" value="1"/>
</dbReference>
<proteinExistence type="predicted"/>
<evidence type="ECO:0000256" key="1">
    <source>
        <dbReference type="ARBA" id="ARBA00001709"/>
    </source>
</evidence>
<organism evidence="6 7">
    <name type="scientific">Propionimicrobium lymphophilum ACS-093-V-SCH5</name>
    <dbReference type="NCBI Taxonomy" id="883161"/>
    <lineage>
        <taxon>Bacteria</taxon>
        <taxon>Bacillati</taxon>
        <taxon>Actinomycetota</taxon>
        <taxon>Actinomycetes</taxon>
        <taxon>Propionibacteriales</taxon>
        <taxon>Propionibacteriaceae</taxon>
        <taxon>Propionimicrobium</taxon>
    </lineage>
</organism>
<keyword evidence="7" id="KW-1185">Reference proteome</keyword>
<dbReference type="InterPro" id="IPR045004">
    <property type="entry name" value="ECH_dom"/>
</dbReference>
<evidence type="ECO:0000256" key="4">
    <source>
        <dbReference type="SAM" id="MobiDB-lite"/>
    </source>
</evidence>
<dbReference type="HOGENOM" id="CLU_009834_22_1_11"/>
<dbReference type="Pfam" id="PF16113">
    <property type="entry name" value="ECH_2"/>
    <property type="match status" value="2"/>
</dbReference>
<dbReference type="PANTHER" id="PTHR43176">
    <property type="entry name" value="3-HYDROXYISOBUTYRYL-COA HYDROLASE-RELATED"/>
    <property type="match status" value="1"/>
</dbReference>
<dbReference type="EMBL" id="AGZR01000004">
    <property type="protein sequence ID" value="EPD33718.1"/>
    <property type="molecule type" value="Genomic_DNA"/>
</dbReference>
<feature type="region of interest" description="Disordered" evidence="4">
    <location>
        <begin position="298"/>
        <end position="318"/>
    </location>
</feature>
<dbReference type="GO" id="GO:0005829">
    <property type="term" value="C:cytosol"/>
    <property type="evidence" value="ECO:0007669"/>
    <property type="project" value="TreeGrafter"/>
</dbReference>
<sequence>MSDEVLFEINRGVGKITLNRPKAINALTSDMFRSLDAKLDEWAEDERVERVELTGVEGRGYCSGADIRALRELIVEKGDGSPLREFLELEYDVDAKIVRFPKQFDSYLFGVSMGGGLGLSMHRGGAGKRVAKADLRWAMPETGIGLWPDVGVTYELARMPGELGTHLALTGAPIDAASALYAGVITEVEGDVAPANSALAKNQPWIDECYSGDDPVEILRRLEEHPIAAARETAELIRGRCPMSVCVSLEAVRRAAKAKDVFEVLDQDMALGRAWAKQPEEFVEGVRAQLVDKDRQPRWRNQRVEEVDPAEVQARFDA</sequence>